<dbReference type="GO" id="GO:0008525">
    <property type="term" value="F:phosphatidylcholine transporter activity"/>
    <property type="evidence" value="ECO:0007669"/>
    <property type="project" value="TreeGrafter"/>
</dbReference>
<dbReference type="GO" id="GO:0035091">
    <property type="term" value="F:phosphatidylinositol binding"/>
    <property type="evidence" value="ECO:0007669"/>
    <property type="project" value="TreeGrafter"/>
</dbReference>
<dbReference type="GO" id="GO:0008526">
    <property type="term" value="F:phosphatidylinositol transfer activity"/>
    <property type="evidence" value="ECO:0007669"/>
    <property type="project" value="TreeGrafter"/>
</dbReference>
<dbReference type="GO" id="GO:0031210">
    <property type="term" value="F:phosphatidylcholine binding"/>
    <property type="evidence" value="ECO:0007669"/>
    <property type="project" value="TreeGrafter"/>
</dbReference>
<dbReference type="AlphaFoldDB" id="A0A9W9ZAJ4"/>
<evidence type="ECO:0000313" key="2">
    <source>
        <dbReference type="EMBL" id="KAJ7378037.1"/>
    </source>
</evidence>
<dbReference type="PANTHER" id="PTHR10658:SF11">
    <property type="entry name" value="VIBRATOR, ISOFORM B"/>
    <property type="match status" value="1"/>
</dbReference>
<dbReference type="InterPro" id="IPR001666">
    <property type="entry name" value="PI_transfer"/>
</dbReference>
<dbReference type="SUPFAM" id="SSF55961">
    <property type="entry name" value="Bet v1-like"/>
    <property type="match status" value="1"/>
</dbReference>
<accession>A0A9W9ZAJ4</accession>
<dbReference type="InterPro" id="IPR055261">
    <property type="entry name" value="PI_transfer_N"/>
</dbReference>
<dbReference type="Proteomes" id="UP001163046">
    <property type="component" value="Unassembled WGS sequence"/>
</dbReference>
<proteinExistence type="predicted"/>
<keyword evidence="3" id="KW-1185">Reference proteome</keyword>
<evidence type="ECO:0000313" key="3">
    <source>
        <dbReference type="Proteomes" id="UP001163046"/>
    </source>
</evidence>
<feature type="domain" description="Phosphatidylinositol transfer protein N-terminal" evidence="1">
    <location>
        <begin position="3"/>
        <end position="252"/>
    </location>
</feature>
<dbReference type="PANTHER" id="PTHR10658">
    <property type="entry name" value="PHOSPHATIDYLINOSITOL TRANSFER PROTEIN"/>
    <property type="match status" value="1"/>
</dbReference>
<protein>
    <recommendedName>
        <fullName evidence="1">Phosphatidylinositol transfer protein N-terminal domain-containing protein</fullName>
    </recommendedName>
</protein>
<sequence>MVEIKEYRIPLPISVEEYKIGQLYAVAEASKNETGGGEGIEVVENRPITDAKELEKYGEGQYTHKIFHLATKVPSYVRWLAPKGSLEVHEKAWNAYPYCRTEYSNPDYMKDSFYILIDTWHKEGEGEENVHNLEGKELEIREIVDIDIADNSAVAPADYKEEEDPTLYKSEKTGRGRLCSDWKKDASPKMTCYKLYRVEFKWWGLQTKVQKVIFKAVHRLLRNFHRQLFCWLDKWFGMTMADIRALEDKTKEDLAKMRNEGKVQGMSEK</sequence>
<organism evidence="2 3">
    <name type="scientific">Desmophyllum pertusum</name>
    <dbReference type="NCBI Taxonomy" id="174260"/>
    <lineage>
        <taxon>Eukaryota</taxon>
        <taxon>Metazoa</taxon>
        <taxon>Cnidaria</taxon>
        <taxon>Anthozoa</taxon>
        <taxon>Hexacorallia</taxon>
        <taxon>Scleractinia</taxon>
        <taxon>Caryophylliina</taxon>
        <taxon>Caryophylliidae</taxon>
        <taxon>Desmophyllum</taxon>
    </lineage>
</organism>
<comment type="caution">
    <text evidence="2">The sequence shown here is derived from an EMBL/GenBank/DDBJ whole genome shotgun (WGS) entry which is preliminary data.</text>
</comment>
<dbReference type="Gene3D" id="3.30.530.20">
    <property type="match status" value="1"/>
</dbReference>
<dbReference type="InterPro" id="IPR023393">
    <property type="entry name" value="START-like_dom_sf"/>
</dbReference>
<evidence type="ECO:0000259" key="1">
    <source>
        <dbReference type="Pfam" id="PF02121"/>
    </source>
</evidence>
<dbReference type="OrthoDB" id="18453at2759"/>
<dbReference type="GO" id="GO:0005737">
    <property type="term" value="C:cytoplasm"/>
    <property type="evidence" value="ECO:0007669"/>
    <property type="project" value="TreeGrafter"/>
</dbReference>
<dbReference type="PRINTS" id="PR00391">
    <property type="entry name" value="PITRANSFER"/>
</dbReference>
<name>A0A9W9ZAJ4_9CNID</name>
<dbReference type="Pfam" id="PF02121">
    <property type="entry name" value="IP_trans"/>
    <property type="match status" value="1"/>
</dbReference>
<gene>
    <name evidence="2" type="ORF">OS493_024699</name>
</gene>
<reference evidence="2" key="1">
    <citation type="submission" date="2023-01" db="EMBL/GenBank/DDBJ databases">
        <title>Genome assembly of the deep-sea coral Lophelia pertusa.</title>
        <authorList>
            <person name="Herrera S."/>
            <person name="Cordes E."/>
        </authorList>
    </citation>
    <scope>NUCLEOTIDE SEQUENCE</scope>
    <source>
        <strain evidence="2">USNM1676648</strain>
        <tissue evidence="2">Polyp</tissue>
    </source>
</reference>
<dbReference type="FunFam" id="3.30.530.20:FF:000025">
    <property type="entry name" value="Phosphatidylinositol transfer protein beta"/>
    <property type="match status" value="1"/>
</dbReference>
<dbReference type="EMBL" id="MU826369">
    <property type="protein sequence ID" value="KAJ7378037.1"/>
    <property type="molecule type" value="Genomic_DNA"/>
</dbReference>